<gene>
    <name evidence="1" type="ORF">GCM10023116_22920</name>
</gene>
<protein>
    <submittedName>
        <fullName evidence="1">Uncharacterized protein</fullName>
    </submittedName>
</protein>
<comment type="caution">
    <text evidence="1">The sequence shown here is derived from an EMBL/GenBank/DDBJ whole genome shotgun (WGS) entry which is preliminary data.</text>
</comment>
<accession>A0ABP8V3N3</accession>
<sequence length="81" mass="9426">MVMNKARIARRLRKRLQYYRELNETLKHRQATGDSRLFTSAQREEYLNGIEEGLRLALALVEGNETTVARPETKVVEPELP</sequence>
<evidence type="ECO:0000313" key="2">
    <source>
        <dbReference type="Proteomes" id="UP001500604"/>
    </source>
</evidence>
<keyword evidence="2" id="KW-1185">Reference proteome</keyword>
<name>A0ABP8V3N3_9GAMM</name>
<organism evidence="1 2">
    <name type="scientific">Kistimonas scapharcae</name>
    <dbReference type="NCBI Taxonomy" id="1036133"/>
    <lineage>
        <taxon>Bacteria</taxon>
        <taxon>Pseudomonadati</taxon>
        <taxon>Pseudomonadota</taxon>
        <taxon>Gammaproteobacteria</taxon>
        <taxon>Oceanospirillales</taxon>
        <taxon>Endozoicomonadaceae</taxon>
        <taxon>Kistimonas</taxon>
    </lineage>
</organism>
<reference evidence="2" key="1">
    <citation type="journal article" date="2019" name="Int. J. Syst. Evol. Microbiol.">
        <title>The Global Catalogue of Microorganisms (GCM) 10K type strain sequencing project: providing services to taxonomists for standard genome sequencing and annotation.</title>
        <authorList>
            <consortium name="The Broad Institute Genomics Platform"/>
            <consortium name="The Broad Institute Genome Sequencing Center for Infectious Disease"/>
            <person name="Wu L."/>
            <person name="Ma J."/>
        </authorList>
    </citation>
    <scope>NUCLEOTIDE SEQUENCE [LARGE SCALE GENOMIC DNA]</scope>
    <source>
        <strain evidence="2">JCM 17805</strain>
    </source>
</reference>
<proteinExistence type="predicted"/>
<evidence type="ECO:0000313" key="1">
    <source>
        <dbReference type="EMBL" id="GAA4650009.1"/>
    </source>
</evidence>
<dbReference type="Proteomes" id="UP001500604">
    <property type="component" value="Unassembled WGS sequence"/>
</dbReference>
<dbReference type="EMBL" id="BAABFL010000349">
    <property type="protein sequence ID" value="GAA4650009.1"/>
    <property type="molecule type" value="Genomic_DNA"/>
</dbReference>